<dbReference type="EMBL" id="AP018360">
    <property type="protein sequence ID" value="BBA45403.1"/>
    <property type="molecule type" value="Genomic_DNA"/>
</dbReference>
<geneLocation type="plasmid" evidence="2">
    <name>pBC453</name>
</geneLocation>
<accession>A0A250LLM0</accession>
<sequence>MEEKLWTVARFPSGDWTYGGKKTDPAYSECEIYQISAVTPKDAVKKAQAQRRKDVKRAKANEAESTENAQSS</sequence>
<name>A0A250LLM0_9BURK</name>
<proteinExistence type="predicted"/>
<reference evidence="2" key="1">
    <citation type="journal article" date="2016" name="Biosci. Biotechnol. Biochem.">
        <title>Bioconversion of AHX to AOH by resting cells of Burkholderia contaminans CH-1.</title>
        <authorList>
            <person name="Choi J.H."/>
            <person name="Kikuchi A."/>
            <person name="Pumkaeo P."/>
            <person name="Hirai H."/>
            <person name="Tokuyama S."/>
            <person name="Kawagishi H."/>
        </authorList>
    </citation>
    <scope>NUCLEOTIDE SEQUENCE</scope>
    <source>
        <strain evidence="2">CH-1</strain>
        <plasmid evidence="2">pBC453</plasmid>
    </source>
</reference>
<dbReference type="EMBL" id="CP090643">
    <property type="protein sequence ID" value="WFN23659.1"/>
    <property type="molecule type" value="Genomic_DNA"/>
</dbReference>
<dbReference type="OrthoDB" id="9156931at2"/>
<dbReference type="AlphaFoldDB" id="A0A250LLM0"/>
<organism evidence="2">
    <name type="scientific">Burkholderia contaminans</name>
    <dbReference type="NCBI Taxonomy" id="488447"/>
    <lineage>
        <taxon>Bacteria</taxon>
        <taxon>Pseudomonadati</taxon>
        <taxon>Pseudomonadota</taxon>
        <taxon>Betaproteobacteria</taxon>
        <taxon>Burkholderiales</taxon>
        <taxon>Burkholderiaceae</taxon>
        <taxon>Burkholderia</taxon>
        <taxon>Burkholderia cepacia complex</taxon>
    </lineage>
</organism>
<evidence type="ECO:0000313" key="3">
    <source>
        <dbReference type="EMBL" id="WFN23659.1"/>
    </source>
</evidence>
<evidence type="ECO:0000256" key="1">
    <source>
        <dbReference type="SAM" id="MobiDB-lite"/>
    </source>
</evidence>
<evidence type="ECO:0000313" key="2">
    <source>
        <dbReference type="EMBL" id="BBA45403.1"/>
    </source>
</evidence>
<dbReference type="RefSeq" id="WP_046543732.1">
    <property type="nucleotide sequence ID" value="NZ_AP018360.1"/>
</dbReference>
<feature type="region of interest" description="Disordered" evidence="1">
    <location>
        <begin position="41"/>
        <end position="72"/>
    </location>
</feature>
<geneLocation type="plasmid" evidence="3 4">
    <name>unnamed1</name>
</geneLocation>
<gene>
    <name evidence="2" type="ORF">BCCH1_79140</name>
    <name evidence="3" type="ORF">LXE91_39680</name>
</gene>
<keyword evidence="2" id="KW-0614">Plasmid</keyword>
<protein>
    <submittedName>
        <fullName evidence="2">Uncharacterized protein</fullName>
    </submittedName>
</protein>
<reference evidence="3 4" key="3">
    <citation type="submission" date="2021-12" db="EMBL/GenBank/DDBJ databases">
        <title>Genomic and phenotypic characterization of three Burkholderia contaminans isolates recovered from different sources.</title>
        <authorList>
            <person name="Lopez De Volder A."/>
            <person name="Fan Y."/>
            <person name="Nunvar J."/>
            <person name="Herrera T."/>
            <person name="Timp W."/>
            <person name="Degrossi J."/>
        </authorList>
    </citation>
    <scope>NUCLEOTIDE SEQUENCE [LARGE SCALE GENOMIC DNA]</scope>
    <source>
        <strain evidence="3 4">LMG 23361</strain>
        <plasmid evidence="3 4">unnamed1</plasmid>
    </source>
</reference>
<evidence type="ECO:0000313" key="4">
    <source>
        <dbReference type="Proteomes" id="UP001220209"/>
    </source>
</evidence>
<dbReference type="Proteomes" id="UP001220209">
    <property type="component" value="Plasmid unnamed1"/>
</dbReference>
<reference evidence="2" key="2">
    <citation type="journal article" date="2017" name="Genome Announc.">
        <title>High-Quality Draft Genome Sequence of Burkholderia contaminans CH-1, a Gram-Negative Bacterium That Metabolizes 2-Azahypoxanthine, a Plant Growth-Regulating Compound.</title>
        <authorList>
            <person name="Choi J.-H."/>
            <person name="Sugiura H."/>
            <person name="Moriuchi R."/>
            <person name="Kawagishi H."/>
            <person name="Dohra H."/>
        </authorList>
    </citation>
    <scope>NUCLEOTIDE SEQUENCE</scope>
    <source>
        <strain evidence="2">CH-1</strain>
        <plasmid evidence="2">pBC453</plasmid>
    </source>
</reference>